<dbReference type="AlphaFoldDB" id="F4RW64"/>
<feature type="chain" id="PRO_5003315622" evidence="1">
    <location>
        <begin position="19"/>
        <end position="209"/>
    </location>
</feature>
<keyword evidence="3" id="KW-1185">Reference proteome</keyword>
<reference evidence="3" key="1">
    <citation type="journal article" date="2011" name="Proc. Natl. Acad. Sci. U.S.A.">
        <title>Obligate biotrophy features unraveled by the genomic analysis of rust fungi.</title>
        <authorList>
            <person name="Duplessis S."/>
            <person name="Cuomo C.A."/>
            <person name="Lin Y.-C."/>
            <person name="Aerts A."/>
            <person name="Tisserant E."/>
            <person name="Veneault-Fourrey C."/>
            <person name="Joly D.L."/>
            <person name="Hacquard S."/>
            <person name="Amselem J."/>
            <person name="Cantarel B.L."/>
            <person name="Chiu R."/>
            <person name="Coutinho P.M."/>
            <person name="Feau N."/>
            <person name="Field M."/>
            <person name="Frey P."/>
            <person name="Gelhaye E."/>
            <person name="Goldberg J."/>
            <person name="Grabherr M.G."/>
            <person name="Kodira C.D."/>
            <person name="Kohler A."/>
            <person name="Kuees U."/>
            <person name="Lindquist E.A."/>
            <person name="Lucas S.M."/>
            <person name="Mago R."/>
            <person name="Mauceli E."/>
            <person name="Morin E."/>
            <person name="Murat C."/>
            <person name="Pangilinan J.L."/>
            <person name="Park R."/>
            <person name="Pearson M."/>
            <person name="Quesneville H."/>
            <person name="Rouhier N."/>
            <person name="Sakthikumar S."/>
            <person name="Salamov A.A."/>
            <person name="Schmutz J."/>
            <person name="Selles B."/>
            <person name="Shapiro H."/>
            <person name="Tanguay P."/>
            <person name="Tuskan G.A."/>
            <person name="Henrissat B."/>
            <person name="Van de Peer Y."/>
            <person name="Rouze P."/>
            <person name="Ellis J.G."/>
            <person name="Dodds P.N."/>
            <person name="Schein J.E."/>
            <person name="Zhong S."/>
            <person name="Hamelin R.C."/>
            <person name="Grigoriev I.V."/>
            <person name="Szabo L.J."/>
            <person name="Martin F."/>
        </authorList>
    </citation>
    <scope>NUCLEOTIDE SEQUENCE [LARGE SCALE GENOMIC DNA]</scope>
    <source>
        <strain evidence="3">98AG31 / pathotype 3-4-7</strain>
    </source>
</reference>
<dbReference type="EMBL" id="GL883125">
    <property type="protein sequence ID" value="EGG03226.1"/>
    <property type="molecule type" value="Genomic_DNA"/>
</dbReference>
<dbReference type="GeneID" id="18923742"/>
<sequence>MIAVILALLVSLACRVNCNLTGFSDAAASSYVPAATDSRGFNSGVASAIKWSPGTEGLHRRIEEGTACELEYNKREGEMTVRRTIRGRQEKQEAVMIAPSQPRMQRTVYSEDEMRRIAQGVGGLLNGKNSNDSTAGGLVPTDESDQGVFGYCGQIKVYDSENPDQLLLQNCSCEASKALKIRCHCDGCSSLFCVISGAIAVCWIFAPAG</sequence>
<accession>F4RW64</accession>
<organism evidence="3">
    <name type="scientific">Melampsora larici-populina (strain 98AG31 / pathotype 3-4-7)</name>
    <name type="common">Poplar leaf rust fungus</name>
    <dbReference type="NCBI Taxonomy" id="747676"/>
    <lineage>
        <taxon>Eukaryota</taxon>
        <taxon>Fungi</taxon>
        <taxon>Dikarya</taxon>
        <taxon>Basidiomycota</taxon>
        <taxon>Pucciniomycotina</taxon>
        <taxon>Pucciniomycetes</taxon>
        <taxon>Pucciniales</taxon>
        <taxon>Melampsoraceae</taxon>
        <taxon>Melampsora</taxon>
    </lineage>
</organism>
<evidence type="ECO:0000313" key="2">
    <source>
        <dbReference type="EMBL" id="EGG03226.1"/>
    </source>
</evidence>
<protein>
    <submittedName>
        <fullName evidence="2">Secreted protein</fullName>
    </submittedName>
</protein>
<evidence type="ECO:0000313" key="3">
    <source>
        <dbReference type="Proteomes" id="UP000001072"/>
    </source>
</evidence>
<keyword evidence="1" id="KW-0732">Signal</keyword>
<dbReference type="InParanoid" id="F4RW64"/>
<evidence type="ECO:0000256" key="1">
    <source>
        <dbReference type="SAM" id="SignalP"/>
    </source>
</evidence>
<dbReference type="VEuPathDB" id="FungiDB:MELLADRAFT_109349"/>
<dbReference type="Proteomes" id="UP000001072">
    <property type="component" value="Unassembled WGS sequence"/>
</dbReference>
<proteinExistence type="predicted"/>
<feature type="signal peptide" evidence="1">
    <location>
        <begin position="1"/>
        <end position="18"/>
    </location>
</feature>
<gene>
    <name evidence="2" type="ORF">MELLADRAFT_109349</name>
</gene>
<dbReference type="KEGG" id="mlr:MELLADRAFT_109349"/>
<name>F4RW64_MELLP</name>
<dbReference type="RefSeq" id="XP_007413361.1">
    <property type="nucleotide sequence ID" value="XM_007413299.1"/>
</dbReference>
<dbReference type="HOGENOM" id="CLU_1245625_0_0_1"/>